<dbReference type="Proteomes" id="UP000198796">
    <property type="component" value="Unassembled WGS sequence"/>
</dbReference>
<evidence type="ECO:0000259" key="3">
    <source>
        <dbReference type="PROSITE" id="PS50977"/>
    </source>
</evidence>
<name>A0A1I0WQK3_9RHOB</name>
<dbReference type="SUPFAM" id="SSF46689">
    <property type="entry name" value="Homeodomain-like"/>
    <property type="match status" value="1"/>
</dbReference>
<dbReference type="PROSITE" id="PS50977">
    <property type="entry name" value="HTH_TETR_2"/>
    <property type="match status" value="1"/>
</dbReference>
<dbReference type="InterPro" id="IPR009057">
    <property type="entry name" value="Homeodomain-like_sf"/>
</dbReference>
<dbReference type="InterPro" id="IPR050624">
    <property type="entry name" value="HTH-type_Tx_Regulator"/>
</dbReference>
<accession>A0A1I0WQK3</accession>
<dbReference type="EMBL" id="FOJU01000002">
    <property type="protein sequence ID" value="SFA90824.1"/>
    <property type="molecule type" value="Genomic_DNA"/>
</dbReference>
<sequence>MDIRRRRTRIRLHRALCDLLAEQPLSAISVEALTAKARVTRPTFYSNYAALTDMLDEYLEGLLVEVEARMEAMMDGGGATDCLEGMGRFSASVFSEIDRNDPRLIALFQGVPNLAPEPRFAAVVERIMVRADVPDHKVWSAEARRFKAHFFTGAFIGALRYWVQSPPGIDPYAMGRAFSDFALNGRLGAAPPFDEST</sequence>
<dbReference type="PANTHER" id="PTHR43479">
    <property type="entry name" value="ACREF/ENVCD OPERON REPRESSOR-RELATED"/>
    <property type="match status" value="1"/>
</dbReference>
<feature type="DNA-binding region" description="H-T-H motif" evidence="2">
    <location>
        <begin position="29"/>
        <end position="48"/>
    </location>
</feature>
<organism evidence="4 5">
    <name type="scientific">Poseidonocella pacifica</name>
    <dbReference type="NCBI Taxonomy" id="871651"/>
    <lineage>
        <taxon>Bacteria</taxon>
        <taxon>Pseudomonadati</taxon>
        <taxon>Pseudomonadota</taxon>
        <taxon>Alphaproteobacteria</taxon>
        <taxon>Rhodobacterales</taxon>
        <taxon>Roseobacteraceae</taxon>
        <taxon>Poseidonocella</taxon>
    </lineage>
</organism>
<dbReference type="PANTHER" id="PTHR43479:SF7">
    <property type="entry name" value="TETR-FAMILY TRANSCRIPTIONAL REGULATOR"/>
    <property type="match status" value="1"/>
</dbReference>
<dbReference type="Gene3D" id="1.10.357.10">
    <property type="entry name" value="Tetracycline Repressor, domain 2"/>
    <property type="match status" value="1"/>
</dbReference>
<keyword evidence="1 2" id="KW-0238">DNA-binding</keyword>
<keyword evidence="5" id="KW-1185">Reference proteome</keyword>
<evidence type="ECO:0000256" key="2">
    <source>
        <dbReference type="PROSITE-ProRule" id="PRU00335"/>
    </source>
</evidence>
<dbReference type="OrthoDB" id="9811084at2"/>
<dbReference type="GO" id="GO:0003677">
    <property type="term" value="F:DNA binding"/>
    <property type="evidence" value="ECO:0007669"/>
    <property type="project" value="UniProtKB-UniRule"/>
</dbReference>
<reference evidence="4 5" key="1">
    <citation type="submission" date="2016-10" db="EMBL/GenBank/DDBJ databases">
        <authorList>
            <person name="de Groot N.N."/>
        </authorList>
    </citation>
    <scope>NUCLEOTIDE SEQUENCE [LARGE SCALE GENOMIC DNA]</scope>
    <source>
        <strain evidence="4 5">DSM 29316</strain>
    </source>
</reference>
<protein>
    <submittedName>
        <fullName evidence="4">DNA-binding transcriptional regulator, AcrR family</fullName>
    </submittedName>
</protein>
<gene>
    <name evidence="4" type="ORF">SAMN05421688_1658</name>
</gene>
<dbReference type="STRING" id="871651.SAMN05421688_1658"/>
<evidence type="ECO:0000313" key="4">
    <source>
        <dbReference type="EMBL" id="SFA90824.1"/>
    </source>
</evidence>
<evidence type="ECO:0000313" key="5">
    <source>
        <dbReference type="Proteomes" id="UP000198796"/>
    </source>
</evidence>
<feature type="domain" description="HTH tetR-type" evidence="3">
    <location>
        <begin position="6"/>
        <end position="66"/>
    </location>
</feature>
<dbReference type="RefSeq" id="WP_092062939.1">
    <property type="nucleotide sequence ID" value="NZ_FOJU01000002.1"/>
</dbReference>
<dbReference type="InterPro" id="IPR001647">
    <property type="entry name" value="HTH_TetR"/>
</dbReference>
<proteinExistence type="predicted"/>
<dbReference type="AlphaFoldDB" id="A0A1I0WQK3"/>
<evidence type="ECO:0000256" key="1">
    <source>
        <dbReference type="ARBA" id="ARBA00023125"/>
    </source>
</evidence>